<gene>
    <name evidence="2" type="ORF">HY912_12365</name>
</gene>
<dbReference type="InterPro" id="IPR001173">
    <property type="entry name" value="Glyco_trans_2-like"/>
</dbReference>
<protein>
    <submittedName>
        <fullName evidence="2">Glycosyltransferase family 2 protein</fullName>
    </submittedName>
</protein>
<evidence type="ECO:0000259" key="1">
    <source>
        <dbReference type="Pfam" id="PF00535"/>
    </source>
</evidence>
<proteinExistence type="predicted"/>
<reference evidence="2" key="1">
    <citation type="submission" date="2020-07" db="EMBL/GenBank/DDBJ databases">
        <title>Huge and variable diversity of episymbiotic CPR bacteria and DPANN archaea in groundwater ecosystems.</title>
        <authorList>
            <person name="He C.Y."/>
            <person name="Keren R."/>
            <person name="Whittaker M."/>
            <person name="Farag I.F."/>
            <person name="Doudna J."/>
            <person name="Cate J.H.D."/>
            <person name="Banfield J.F."/>
        </authorList>
    </citation>
    <scope>NUCLEOTIDE SEQUENCE</scope>
    <source>
        <strain evidence="2">NC_groundwater_1664_Pr3_B-0.1um_52_9</strain>
    </source>
</reference>
<dbReference type="InterPro" id="IPR050256">
    <property type="entry name" value="Glycosyltransferase_2"/>
</dbReference>
<accession>A0A9D6V1E0</accession>
<dbReference type="Pfam" id="PF00535">
    <property type="entry name" value="Glycos_transf_2"/>
    <property type="match status" value="1"/>
</dbReference>
<dbReference type="SUPFAM" id="SSF53448">
    <property type="entry name" value="Nucleotide-diphospho-sugar transferases"/>
    <property type="match status" value="1"/>
</dbReference>
<dbReference type="InterPro" id="IPR029044">
    <property type="entry name" value="Nucleotide-diphossugar_trans"/>
</dbReference>
<dbReference type="Proteomes" id="UP000807825">
    <property type="component" value="Unassembled WGS sequence"/>
</dbReference>
<dbReference type="Gene3D" id="3.90.550.10">
    <property type="entry name" value="Spore Coat Polysaccharide Biosynthesis Protein SpsA, Chain A"/>
    <property type="match status" value="1"/>
</dbReference>
<evidence type="ECO:0000313" key="3">
    <source>
        <dbReference type="Proteomes" id="UP000807825"/>
    </source>
</evidence>
<sequence>MTLQPLPSVSVCFPAYNEEETLEGILRKAHHLMAGSGVDYEILVCNDGSTDRTGQVAEACAAELPNFTIFHNLRNCGIRYTFEFLYSRARKDYVFLNSTDGQWETALVLDMLPMTADWDIIIASRSNKQYGLARALISKSFNLIPRLLFGTKTYDAGAVKLVKREIINRFRLVSTSPFNEAERLIYATRAGYRITEHPVQTATRKTGRARGVNVGVLVGAILDVFRVWWVLARQGSPRA</sequence>
<dbReference type="EMBL" id="JACRDE010000327">
    <property type="protein sequence ID" value="MBI5250280.1"/>
    <property type="molecule type" value="Genomic_DNA"/>
</dbReference>
<organism evidence="2 3">
    <name type="scientific">Desulfomonile tiedjei</name>
    <dbReference type="NCBI Taxonomy" id="2358"/>
    <lineage>
        <taxon>Bacteria</taxon>
        <taxon>Pseudomonadati</taxon>
        <taxon>Thermodesulfobacteriota</taxon>
        <taxon>Desulfomonilia</taxon>
        <taxon>Desulfomonilales</taxon>
        <taxon>Desulfomonilaceae</taxon>
        <taxon>Desulfomonile</taxon>
    </lineage>
</organism>
<dbReference type="AlphaFoldDB" id="A0A9D6V1E0"/>
<evidence type="ECO:0000313" key="2">
    <source>
        <dbReference type="EMBL" id="MBI5250280.1"/>
    </source>
</evidence>
<name>A0A9D6V1E0_9BACT</name>
<dbReference type="CDD" id="cd04179">
    <property type="entry name" value="DPM_DPG-synthase_like"/>
    <property type="match status" value="1"/>
</dbReference>
<feature type="domain" description="Glycosyltransferase 2-like" evidence="1">
    <location>
        <begin position="10"/>
        <end position="164"/>
    </location>
</feature>
<comment type="caution">
    <text evidence="2">The sequence shown here is derived from an EMBL/GenBank/DDBJ whole genome shotgun (WGS) entry which is preliminary data.</text>
</comment>
<dbReference type="PANTHER" id="PTHR48090">
    <property type="entry name" value="UNDECAPRENYL-PHOSPHATE 4-DEOXY-4-FORMAMIDO-L-ARABINOSE TRANSFERASE-RELATED"/>
    <property type="match status" value="1"/>
</dbReference>
<dbReference type="PANTHER" id="PTHR48090:SF7">
    <property type="entry name" value="RFBJ PROTEIN"/>
    <property type="match status" value="1"/>
</dbReference>